<keyword evidence="1" id="KW-0732">Signal</keyword>
<sequence length="74" mass="8590">MTALLLLQQLLLRVSWIVEAYAAGHDWTGIGSPSNRRTFALLRRKVLDRSTTGYDRSRLVMLLHAFRNADWCRM</sequence>
<feature type="chain" id="PRO_5014863142" evidence="1">
    <location>
        <begin position="23"/>
        <end position="74"/>
    </location>
</feature>
<reference evidence="2" key="1">
    <citation type="submission" date="2018-01" db="EMBL/GenBank/DDBJ databases">
        <title>An insight into the sialome of Amazonian anophelines.</title>
        <authorList>
            <person name="Ribeiro J.M."/>
            <person name="Scarpassa V."/>
            <person name="Calvo E."/>
        </authorList>
    </citation>
    <scope>NUCLEOTIDE SEQUENCE</scope>
    <source>
        <tissue evidence="2">Salivary glands</tissue>
    </source>
</reference>
<accession>A0A2M4CE77</accession>
<evidence type="ECO:0000313" key="2">
    <source>
        <dbReference type="EMBL" id="MBW63238.1"/>
    </source>
</evidence>
<evidence type="ECO:0000256" key="1">
    <source>
        <dbReference type="SAM" id="SignalP"/>
    </source>
</evidence>
<dbReference type="EMBL" id="GGFJ01014097">
    <property type="protein sequence ID" value="MBW63238.1"/>
    <property type="molecule type" value="Transcribed_RNA"/>
</dbReference>
<name>A0A2M4CE77_9DIPT</name>
<dbReference type="AlphaFoldDB" id="A0A2M4CE77"/>
<feature type="signal peptide" evidence="1">
    <location>
        <begin position="1"/>
        <end position="22"/>
    </location>
</feature>
<organism evidence="2">
    <name type="scientific">Anopheles marajoara</name>
    <dbReference type="NCBI Taxonomy" id="58244"/>
    <lineage>
        <taxon>Eukaryota</taxon>
        <taxon>Metazoa</taxon>
        <taxon>Ecdysozoa</taxon>
        <taxon>Arthropoda</taxon>
        <taxon>Hexapoda</taxon>
        <taxon>Insecta</taxon>
        <taxon>Pterygota</taxon>
        <taxon>Neoptera</taxon>
        <taxon>Endopterygota</taxon>
        <taxon>Diptera</taxon>
        <taxon>Nematocera</taxon>
        <taxon>Culicoidea</taxon>
        <taxon>Culicidae</taxon>
        <taxon>Anophelinae</taxon>
        <taxon>Anopheles</taxon>
    </lineage>
</organism>
<protein>
    <submittedName>
        <fullName evidence="2">Putative secreted protein</fullName>
    </submittedName>
</protein>
<proteinExistence type="predicted"/>